<dbReference type="Pfam" id="PF08818">
    <property type="entry name" value="DUF1801"/>
    <property type="match status" value="1"/>
</dbReference>
<reference evidence="2 3" key="1">
    <citation type="submission" date="2018-06" db="EMBL/GenBank/DDBJ databases">
        <title>Genomic Encyclopedia of Type Strains, Phase IV (KMG-IV): sequencing the most valuable type-strain genomes for metagenomic binning, comparative biology and taxonomic classification.</title>
        <authorList>
            <person name="Goeker M."/>
        </authorList>
    </citation>
    <scope>NUCLEOTIDE SEQUENCE [LARGE SCALE GENOMIC DNA]</scope>
    <source>
        <strain evidence="2 3">DSM 25532</strain>
    </source>
</reference>
<dbReference type="Proteomes" id="UP000253426">
    <property type="component" value="Unassembled WGS sequence"/>
</dbReference>
<dbReference type="EMBL" id="QNRR01000004">
    <property type="protein sequence ID" value="RBP44437.1"/>
    <property type="molecule type" value="Genomic_DNA"/>
</dbReference>
<name>A0A366HMR5_9BACT</name>
<dbReference type="InterPro" id="IPR014922">
    <property type="entry name" value="YdhG-like"/>
</dbReference>
<proteinExistence type="predicted"/>
<feature type="domain" description="YdhG-like" evidence="1">
    <location>
        <begin position="17"/>
        <end position="110"/>
    </location>
</feature>
<accession>A0A366HMR5</accession>
<dbReference type="Pfam" id="PF13376">
    <property type="entry name" value="OmdA"/>
    <property type="match status" value="1"/>
</dbReference>
<dbReference type="RefSeq" id="WP_170157099.1">
    <property type="nucleotide sequence ID" value="NZ_QNRR01000004.1"/>
</dbReference>
<dbReference type="Gene3D" id="3.90.1150.200">
    <property type="match status" value="1"/>
</dbReference>
<evidence type="ECO:0000313" key="3">
    <source>
        <dbReference type="Proteomes" id="UP000253426"/>
    </source>
</evidence>
<protein>
    <submittedName>
        <fullName evidence="2">Uncharacterized protein YdeI (YjbR/CyaY-like superfamily)</fullName>
    </submittedName>
</protein>
<organism evidence="2 3">
    <name type="scientific">Roseimicrobium gellanilyticum</name>
    <dbReference type="NCBI Taxonomy" id="748857"/>
    <lineage>
        <taxon>Bacteria</taxon>
        <taxon>Pseudomonadati</taxon>
        <taxon>Verrucomicrobiota</taxon>
        <taxon>Verrucomicrobiia</taxon>
        <taxon>Verrucomicrobiales</taxon>
        <taxon>Verrucomicrobiaceae</taxon>
        <taxon>Roseimicrobium</taxon>
    </lineage>
</organism>
<dbReference type="AlphaFoldDB" id="A0A366HMR5"/>
<comment type="caution">
    <text evidence="2">The sequence shown here is derived from an EMBL/GenBank/DDBJ whole genome shotgun (WGS) entry which is preliminary data.</text>
</comment>
<evidence type="ECO:0000313" key="2">
    <source>
        <dbReference type="EMBL" id="RBP44437.1"/>
    </source>
</evidence>
<evidence type="ECO:0000259" key="1">
    <source>
        <dbReference type="Pfam" id="PF08818"/>
    </source>
</evidence>
<sequence>MHAEIERYLKETNAAMRPICEKLREIVLKAAPHLEEGIRWGGPSYKGKGVVCGIGAFQKHVNLFFFRGAQVPDPGGVFNHGLDNATSRNVQFFSMEDVKVKPLTTLVKAAAKVDAEGGAKARTKRPDLPVPVVLAEALRGDPRAKKFFDSLSPSARRDYCEWIGSAKQEVTMQRRLEKAMTRLGEGRKLGDEYV</sequence>
<gene>
    <name evidence="2" type="ORF">DES53_104257</name>
</gene>
<dbReference type="SUPFAM" id="SSF159888">
    <property type="entry name" value="YdhG-like"/>
    <property type="match status" value="1"/>
</dbReference>
<keyword evidence="3" id="KW-1185">Reference proteome</keyword>